<sequence>MPTADVVAAVEAGQLTAARTRSGERAGLDVATRTGRAAGLVQRQGLDPASTARADWAGFGTVIPVLAASPGAGASVVTTVLADALQLAGHRSLVVDAADPARSGLASAARSDGPVLDGPHPSVRIRMSCRANALVARVESDLPVITPGMVPPPRFFKPTSGSVQATVVDLGHDPWRVAAHPLAGAGAWVRAGTPMPRPVLVCRASRPSLLHAEQVLARLEAFTAAGTVTSPVQLVVVGATRWPAGVAGCAGRRVSALLEDAVFLPHDPDVAVSGITPEVTPPRLREALVPVLQRWELLPPPATPAGPVERMVRAVKGALS</sequence>
<evidence type="ECO:0000313" key="1">
    <source>
        <dbReference type="EMBL" id="MBQ0928814.1"/>
    </source>
</evidence>
<accession>A0ABS5DR82</accession>
<comment type="caution">
    <text evidence="1">The sequence shown here is derived from an EMBL/GenBank/DDBJ whole genome shotgun (WGS) entry which is preliminary data.</text>
</comment>
<gene>
    <name evidence="1" type="ORF">KBO27_33155</name>
</gene>
<dbReference type="EMBL" id="JAGPXE010000028">
    <property type="protein sequence ID" value="MBQ0928814.1"/>
    <property type="molecule type" value="Genomic_DNA"/>
</dbReference>
<keyword evidence="2" id="KW-1185">Reference proteome</keyword>
<dbReference type="InterPro" id="IPR027417">
    <property type="entry name" value="P-loop_NTPase"/>
</dbReference>
<organism evidence="1 2">
    <name type="scientific">Saccharopolyspora endophytica</name>
    <dbReference type="NCBI Taxonomy" id="543886"/>
    <lineage>
        <taxon>Bacteria</taxon>
        <taxon>Bacillati</taxon>
        <taxon>Actinomycetota</taxon>
        <taxon>Actinomycetes</taxon>
        <taxon>Pseudonocardiales</taxon>
        <taxon>Pseudonocardiaceae</taxon>
        <taxon>Saccharopolyspora</taxon>
    </lineage>
</organism>
<reference evidence="1 2" key="1">
    <citation type="submission" date="2021-04" db="EMBL/GenBank/DDBJ databases">
        <title>Whole-genome sequencing of Saccharopolyspora endophytica KCTC 19397.</title>
        <authorList>
            <person name="Ay H."/>
            <person name="Saygin H."/>
            <person name="Sahin N."/>
        </authorList>
    </citation>
    <scope>NUCLEOTIDE SEQUENCE [LARGE SCALE GENOMIC DNA]</scope>
    <source>
        <strain evidence="1 2">KCTC 19397</strain>
    </source>
</reference>
<dbReference type="Proteomes" id="UP000674084">
    <property type="component" value="Unassembled WGS sequence"/>
</dbReference>
<protein>
    <submittedName>
        <fullName evidence="1">Uncharacterized protein</fullName>
    </submittedName>
</protein>
<proteinExistence type="predicted"/>
<dbReference type="RefSeq" id="WP_210973801.1">
    <property type="nucleotide sequence ID" value="NZ_JAGPXE010000028.1"/>
</dbReference>
<name>A0ABS5DR82_9PSEU</name>
<evidence type="ECO:0000313" key="2">
    <source>
        <dbReference type="Proteomes" id="UP000674084"/>
    </source>
</evidence>
<dbReference type="SUPFAM" id="SSF52540">
    <property type="entry name" value="P-loop containing nucleoside triphosphate hydrolases"/>
    <property type="match status" value="1"/>
</dbReference>